<name>A0A6C0ASH4_9ZZZZ</name>
<dbReference type="EMBL" id="MN740806">
    <property type="protein sequence ID" value="QHS82867.1"/>
    <property type="molecule type" value="Genomic_DNA"/>
</dbReference>
<reference evidence="1" key="1">
    <citation type="journal article" date="2020" name="Nature">
        <title>Giant virus diversity and host interactions through global metagenomics.</title>
        <authorList>
            <person name="Schulz F."/>
            <person name="Roux S."/>
            <person name="Paez-Espino D."/>
            <person name="Jungbluth S."/>
            <person name="Walsh D.A."/>
            <person name="Denef V.J."/>
            <person name="McMahon K.D."/>
            <person name="Konstantinidis K.T."/>
            <person name="Eloe-Fadrosh E.A."/>
            <person name="Kyrpides N.C."/>
            <person name="Woyke T."/>
        </authorList>
    </citation>
    <scope>NUCLEOTIDE SEQUENCE</scope>
    <source>
        <strain evidence="1">GVMAG-S-1101171-111</strain>
    </source>
</reference>
<proteinExistence type="predicted"/>
<sequence>MSSIMNSWFCCCIKETKSNSINEPILNDWNGSDSIEEREQSITWQDYPTITETYSNEEYDRTIDNEQIERNKETSKLRRLLQNVCNISSNKQNNSNKDEVKSGIVQKDTNKNNNVNREITYHAFYKSI</sequence>
<dbReference type="AlphaFoldDB" id="A0A6C0ASH4"/>
<accession>A0A6C0ASH4</accession>
<organism evidence="1">
    <name type="scientific">viral metagenome</name>
    <dbReference type="NCBI Taxonomy" id="1070528"/>
    <lineage>
        <taxon>unclassified sequences</taxon>
        <taxon>metagenomes</taxon>
        <taxon>organismal metagenomes</taxon>
    </lineage>
</organism>
<protein>
    <submittedName>
        <fullName evidence="1">Uncharacterized protein</fullName>
    </submittedName>
</protein>
<evidence type="ECO:0000313" key="1">
    <source>
        <dbReference type="EMBL" id="QHS82867.1"/>
    </source>
</evidence>